<sequence>MYGQFIIFNLIIKGARACLINIASDNFKLLN</sequence>
<name>A0A0G0Z1F8_9BACT</name>
<organism evidence="1 2">
    <name type="scientific">Candidatus Kuenenbacteria bacterium GW2011_GWA2_42_15</name>
    <dbReference type="NCBI Taxonomy" id="1618677"/>
    <lineage>
        <taxon>Bacteria</taxon>
        <taxon>Candidatus Kueneniibacteriota</taxon>
    </lineage>
</organism>
<dbReference type="Proteomes" id="UP000034516">
    <property type="component" value="Unassembled WGS sequence"/>
</dbReference>
<gene>
    <name evidence="1" type="ORF">UV02_C0010G0004</name>
</gene>
<comment type="caution">
    <text evidence="1">The sequence shown here is derived from an EMBL/GenBank/DDBJ whole genome shotgun (WGS) entry which is preliminary data.</text>
</comment>
<reference evidence="1 2" key="1">
    <citation type="journal article" date="2015" name="Nature">
        <title>rRNA introns, odd ribosomes, and small enigmatic genomes across a large radiation of phyla.</title>
        <authorList>
            <person name="Brown C.T."/>
            <person name="Hug L.A."/>
            <person name="Thomas B.C."/>
            <person name="Sharon I."/>
            <person name="Castelle C.J."/>
            <person name="Singh A."/>
            <person name="Wilkins M.J."/>
            <person name="Williams K.H."/>
            <person name="Banfield J.F."/>
        </authorList>
    </citation>
    <scope>NUCLEOTIDE SEQUENCE [LARGE SCALE GENOMIC DNA]</scope>
</reference>
<protein>
    <submittedName>
        <fullName evidence="1">Uncharacterized protein</fullName>
    </submittedName>
</protein>
<accession>A0A0G0Z1F8</accession>
<dbReference type="EMBL" id="LCCW01000010">
    <property type="protein sequence ID" value="KKS42620.1"/>
    <property type="molecule type" value="Genomic_DNA"/>
</dbReference>
<proteinExistence type="predicted"/>
<evidence type="ECO:0000313" key="2">
    <source>
        <dbReference type="Proteomes" id="UP000034516"/>
    </source>
</evidence>
<evidence type="ECO:0000313" key="1">
    <source>
        <dbReference type="EMBL" id="KKS42620.1"/>
    </source>
</evidence>
<dbReference type="AlphaFoldDB" id="A0A0G0Z1F8"/>